<reference evidence="1" key="2">
    <citation type="submission" date="2025-08" db="UniProtKB">
        <authorList>
            <consortium name="Ensembl"/>
        </authorList>
    </citation>
    <scope>IDENTIFICATION</scope>
</reference>
<dbReference type="Ensembl" id="ENSOART00020046953.1">
    <property type="protein sequence ID" value="ENSOARP00020058977.1"/>
    <property type="gene ID" value="ENSOARG00020027224.1"/>
</dbReference>
<accession>A0AC11EIT5</accession>
<proteinExistence type="predicted"/>
<evidence type="ECO:0000313" key="1">
    <source>
        <dbReference type="Ensembl" id="ENSOARP00020058977.1"/>
    </source>
</evidence>
<organism evidence="1">
    <name type="scientific">Ovis aries</name>
    <name type="common">Sheep</name>
    <dbReference type="NCBI Taxonomy" id="9940"/>
    <lineage>
        <taxon>Eukaryota</taxon>
        <taxon>Metazoa</taxon>
        <taxon>Chordata</taxon>
        <taxon>Craniata</taxon>
        <taxon>Vertebrata</taxon>
        <taxon>Euteleostomi</taxon>
        <taxon>Mammalia</taxon>
        <taxon>Eutheria</taxon>
        <taxon>Laurasiatheria</taxon>
        <taxon>Artiodactyla</taxon>
        <taxon>Ruminantia</taxon>
        <taxon>Pecora</taxon>
        <taxon>Bovidae</taxon>
        <taxon>Caprinae</taxon>
        <taxon>Ovis</taxon>
    </lineage>
</organism>
<protein>
    <submittedName>
        <fullName evidence="1">Uncharacterized protein</fullName>
    </submittedName>
</protein>
<reference evidence="1" key="1">
    <citation type="submission" date="2020-11" db="EMBL/GenBank/DDBJ databases">
        <authorList>
            <person name="Davenport K.M."/>
            <person name="Bickhart D.M."/>
            <person name="Smith T.P.L."/>
            <person name="Murdoch B.M."/>
            <person name="Rosen B.D."/>
        </authorList>
    </citation>
    <scope>NUCLEOTIDE SEQUENCE [LARGE SCALE GENOMIC DNA]</scope>
    <source>
        <strain evidence="1">OAR_USU_Benz2616</strain>
    </source>
</reference>
<sequence>VKRLNKESHLIQRLIEAGVLKRRQSPWNTPLLPVKKPRGTDFRPVQDLREVNKRLSDIHPSVPNPYTLLSNLPPNYIWYTVLDLKDAFFSLPLAPTSQEIFAFEWQEDGGQTPVQLTWTHLPQGFKNSPTLFNEALDEDLHEYRVEHPTIVLLQYVDDLMLAAATEKDCQEATGMGTLPPTPEYSSSDLTSIQENTNLQKGEDGWYRDSDDYLILPTQLGRQLCEHLHLTTHLGEKKTLMLFQTAHLRFPRHQTTMRNIVHACKACQQMRPGKGQHAGLRYQGEGPGQHWEIDFTEVH</sequence>
<name>A0AC11EIT5_SHEEP</name>
<reference evidence="1" key="3">
    <citation type="submission" date="2025-09" db="UniProtKB">
        <authorList>
            <consortium name="Ensembl"/>
        </authorList>
    </citation>
    <scope>IDENTIFICATION</scope>
</reference>